<keyword evidence="3" id="KW-1185">Reference proteome</keyword>
<accession>A0A1E3IJS6</accession>
<feature type="region of interest" description="Disordered" evidence="1">
    <location>
        <begin position="1"/>
        <end position="50"/>
    </location>
</feature>
<evidence type="ECO:0000256" key="1">
    <source>
        <dbReference type="SAM" id="MobiDB-lite"/>
    </source>
</evidence>
<dbReference type="GeneID" id="30195857"/>
<dbReference type="AlphaFoldDB" id="A0A1E3IJS6"/>
<dbReference type="Proteomes" id="UP000094819">
    <property type="component" value="Unassembled WGS sequence"/>
</dbReference>
<sequence length="551" mass="61752">MNEDHSTPNQPKQSIVHPIQLLPTATNQNPPASQGPNTMDRDTSLPQAPPHATTVLEEGLFQNERLEKWANIKVGQLLKVEHPEPLSLNGNRTPYYSLMNRVHEGSYDPNVKAILFDGRPAPEVSVRKDLPKHLADLEEQTFPPWVSVECSSGGGWSEGWLPYTRPSQYTRSFAANLLHLAAQELKYRKDIGKTVDLINGKKSDEPATVSFEQSTNATGGISTPLPPRSRSSSEVSSMFKAPEEHCVFYTFALRTHLHYKDSIERHTVYERALLVADFKRLQVDPELEVTDSEYEAKVRYEKGLSHIIKQLHRAWERFGTVGLFALGPFFLGNIAVECKPPAGVGPECFDWDVNNHHSPAAFFEKFDRHTLPHTFLLPYSTNHELAKQLGVRAPLPLLNLEGLQMFEHVIMRTYASVPEMSIEEALGKRADSSHPSTAQPQPGDRSPIQWYLSARWDVSPMVEEQDVKDLLEAFNAHVSGGGAGQHEGEIPETGLRGGLESEETQKIAGGARRESVEQWLCSHSLCTRSIPFPTFRKSDTIACCLNYYRGF</sequence>
<feature type="region of interest" description="Disordered" evidence="1">
    <location>
        <begin position="426"/>
        <end position="446"/>
    </location>
</feature>
<name>A0A1E3IJS6_9TREE</name>
<proteinExistence type="predicted"/>
<reference evidence="2 3" key="1">
    <citation type="submission" date="2016-06" db="EMBL/GenBank/DDBJ databases">
        <title>Evolution of pathogenesis and genome organization in the Tremellales.</title>
        <authorList>
            <person name="Cuomo C."/>
            <person name="Litvintseva A."/>
            <person name="Heitman J."/>
            <person name="Chen Y."/>
            <person name="Sun S."/>
            <person name="Springer D."/>
            <person name="Dromer F."/>
            <person name="Young S."/>
            <person name="Zeng Q."/>
            <person name="Chapman S."/>
            <person name="Gujja S."/>
            <person name="Saif S."/>
            <person name="Birren B."/>
        </authorList>
    </citation>
    <scope>NUCLEOTIDE SEQUENCE [LARGE SCALE GENOMIC DNA]</scope>
    <source>
        <strain evidence="2 3">CBS 7118</strain>
    </source>
</reference>
<gene>
    <name evidence="2" type="ORF">L198_06645</name>
</gene>
<feature type="compositionally biased region" description="Polar residues" evidence="1">
    <location>
        <begin position="23"/>
        <end position="37"/>
    </location>
</feature>
<dbReference type="RefSeq" id="XP_019029401.1">
    <property type="nucleotide sequence ID" value="XM_019178700.1"/>
</dbReference>
<evidence type="ECO:0000313" key="2">
    <source>
        <dbReference type="EMBL" id="ODN88843.1"/>
    </source>
</evidence>
<feature type="compositionally biased region" description="Polar residues" evidence="1">
    <location>
        <begin position="210"/>
        <end position="221"/>
    </location>
</feature>
<dbReference type="EMBL" id="AWGH01000024">
    <property type="protein sequence ID" value="ODN88843.1"/>
    <property type="molecule type" value="Genomic_DNA"/>
</dbReference>
<feature type="region of interest" description="Disordered" evidence="1">
    <location>
        <begin position="210"/>
        <end position="234"/>
    </location>
</feature>
<protein>
    <submittedName>
        <fullName evidence="2">Uncharacterized protein</fullName>
    </submittedName>
</protein>
<evidence type="ECO:0000313" key="3">
    <source>
        <dbReference type="Proteomes" id="UP000094819"/>
    </source>
</evidence>
<comment type="caution">
    <text evidence="2">The sequence shown here is derived from an EMBL/GenBank/DDBJ whole genome shotgun (WGS) entry which is preliminary data.</text>
</comment>
<organism evidence="2 3">
    <name type="scientific">Cryptococcus wingfieldii CBS 7118</name>
    <dbReference type="NCBI Taxonomy" id="1295528"/>
    <lineage>
        <taxon>Eukaryota</taxon>
        <taxon>Fungi</taxon>
        <taxon>Dikarya</taxon>
        <taxon>Basidiomycota</taxon>
        <taxon>Agaricomycotina</taxon>
        <taxon>Tremellomycetes</taxon>
        <taxon>Tremellales</taxon>
        <taxon>Cryptococcaceae</taxon>
        <taxon>Cryptococcus</taxon>
    </lineage>
</organism>